<accession>A0ABY8QD97</accession>
<name>A0ABY8QD97_9RHOB</name>
<keyword evidence="3" id="KW-0238">DNA-binding</keyword>
<dbReference type="Proteomes" id="UP001241605">
    <property type="component" value="Chromosome"/>
</dbReference>
<evidence type="ECO:0000313" key="7">
    <source>
        <dbReference type="Proteomes" id="UP001241605"/>
    </source>
</evidence>
<dbReference type="InterPro" id="IPR011010">
    <property type="entry name" value="DNA_brk_join_enz"/>
</dbReference>
<evidence type="ECO:0000256" key="3">
    <source>
        <dbReference type="ARBA" id="ARBA00023125"/>
    </source>
</evidence>
<dbReference type="SUPFAM" id="SSF56349">
    <property type="entry name" value="DNA breaking-rejoining enzymes"/>
    <property type="match status" value="1"/>
</dbReference>
<keyword evidence="2" id="KW-0229">DNA integration</keyword>
<evidence type="ECO:0000259" key="5">
    <source>
        <dbReference type="PROSITE" id="PS51898"/>
    </source>
</evidence>
<evidence type="ECO:0000256" key="2">
    <source>
        <dbReference type="ARBA" id="ARBA00022908"/>
    </source>
</evidence>
<reference evidence="6 7" key="1">
    <citation type="submission" date="2023-05" db="EMBL/GenBank/DDBJ databases">
        <title>YMD87, complete Genome.</title>
        <authorList>
            <person name="Zhang J."/>
            <person name="Xu X."/>
        </authorList>
    </citation>
    <scope>NUCLEOTIDE SEQUENCE [LARGE SCALE GENOMIC DNA]</scope>
    <source>
        <strain evidence="6 7">YMD87</strain>
    </source>
</reference>
<organism evidence="6 7">
    <name type="scientific">Tropicibacter oceani</name>
    <dbReference type="NCBI Taxonomy" id="3058420"/>
    <lineage>
        <taxon>Bacteria</taxon>
        <taxon>Pseudomonadati</taxon>
        <taxon>Pseudomonadota</taxon>
        <taxon>Alphaproteobacteria</taxon>
        <taxon>Rhodobacterales</taxon>
        <taxon>Roseobacteraceae</taxon>
        <taxon>Tropicibacter</taxon>
    </lineage>
</organism>
<comment type="similarity">
    <text evidence="1">Belongs to the 'phage' integrase family.</text>
</comment>
<protein>
    <submittedName>
        <fullName evidence="6">Site-specific integrase</fullName>
    </submittedName>
</protein>
<dbReference type="InterPro" id="IPR050090">
    <property type="entry name" value="Tyrosine_recombinase_XerCD"/>
</dbReference>
<evidence type="ECO:0000313" key="6">
    <source>
        <dbReference type="EMBL" id="WGW02413.1"/>
    </source>
</evidence>
<gene>
    <name evidence="6" type="ORF">QF118_10675</name>
</gene>
<dbReference type="InterPro" id="IPR013762">
    <property type="entry name" value="Integrase-like_cat_sf"/>
</dbReference>
<dbReference type="PANTHER" id="PTHR30349">
    <property type="entry name" value="PHAGE INTEGRASE-RELATED"/>
    <property type="match status" value="1"/>
</dbReference>
<dbReference type="CDD" id="cd00796">
    <property type="entry name" value="INT_Rci_Hp1_C"/>
    <property type="match status" value="1"/>
</dbReference>
<keyword evidence="7" id="KW-1185">Reference proteome</keyword>
<keyword evidence="4" id="KW-0233">DNA recombination</keyword>
<evidence type="ECO:0000256" key="1">
    <source>
        <dbReference type="ARBA" id="ARBA00008857"/>
    </source>
</evidence>
<sequence>MQRKKKDGSHSYTAVIRKKKAGKVILTKTETFQNEQAAKRWLKKTERDPKAKGAVERAVAARQRKTWSDVIQAYCDASPEGFGKTKTATLAYLQRLDVGGMAVEETDDHAFFCLARDLLNGVQAPPADPDADCPEHYELKPRKPQTVNSYLATLRTVFLYGGPICKLDLPISAFETAMRTLKHQNLIGRSAKRDRRPTLEELDRLMSHFYDSFLADRRRVPMHKVIGAAITLGHRQEALCSIPWSDVDENMARLTIRNMKHPRQTAGNDVVVWITDEGMKLIKSMPRNNERVFAYNPDTVSRRFTDACKLLGIKDLRFHDLRHEAISRFFETGLDGGSRDIILKYTGHAPDGSLSRYIHVNQVSDKFAGWKWWDILFAPL</sequence>
<dbReference type="PROSITE" id="PS51898">
    <property type="entry name" value="TYR_RECOMBINASE"/>
    <property type="match status" value="1"/>
</dbReference>
<dbReference type="Pfam" id="PF00589">
    <property type="entry name" value="Phage_integrase"/>
    <property type="match status" value="1"/>
</dbReference>
<dbReference type="Gene3D" id="1.10.443.10">
    <property type="entry name" value="Intergrase catalytic core"/>
    <property type="match status" value="1"/>
</dbReference>
<proteinExistence type="inferred from homology"/>
<dbReference type="EMBL" id="CP124616">
    <property type="protein sequence ID" value="WGW02413.1"/>
    <property type="molecule type" value="Genomic_DNA"/>
</dbReference>
<feature type="domain" description="Tyr recombinase" evidence="5">
    <location>
        <begin position="192"/>
        <end position="371"/>
    </location>
</feature>
<evidence type="ECO:0000256" key="4">
    <source>
        <dbReference type="ARBA" id="ARBA00023172"/>
    </source>
</evidence>
<dbReference type="PANTHER" id="PTHR30349:SF41">
    <property type="entry name" value="INTEGRASE_RECOMBINASE PROTEIN MJ0367-RELATED"/>
    <property type="match status" value="1"/>
</dbReference>
<dbReference type="InterPro" id="IPR002104">
    <property type="entry name" value="Integrase_catalytic"/>
</dbReference>
<dbReference type="RefSeq" id="WP_282299047.1">
    <property type="nucleotide sequence ID" value="NZ_CP124616.1"/>
</dbReference>